<protein>
    <submittedName>
        <fullName evidence="2">Uncharacterized protein</fullName>
    </submittedName>
</protein>
<comment type="caution">
    <text evidence="2">The sequence shown here is derived from an EMBL/GenBank/DDBJ whole genome shotgun (WGS) entry which is preliminary data.</text>
</comment>
<gene>
    <name evidence="2" type="ORF">LQ327_17905</name>
</gene>
<feature type="transmembrane region" description="Helical" evidence="1">
    <location>
        <begin position="68"/>
        <end position="88"/>
    </location>
</feature>
<keyword evidence="1" id="KW-0472">Membrane</keyword>
<evidence type="ECO:0000313" key="2">
    <source>
        <dbReference type="EMBL" id="MCD2195246.1"/>
    </source>
</evidence>
<dbReference type="Proteomes" id="UP001199469">
    <property type="component" value="Unassembled WGS sequence"/>
</dbReference>
<dbReference type="RefSeq" id="WP_230736096.1">
    <property type="nucleotide sequence ID" value="NZ_JAJNDB010000003.1"/>
</dbReference>
<feature type="transmembrane region" description="Helical" evidence="1">
    <location>
        <begin position="43"/>
        <end position="62"/>
    </location>
</feature>
<proteinExistence type="predicted"/>
<evidence type="ECO:0000313" key="3">
    <source>
        <dbReference type="Proteomes" id="UP001199469"/>
    </source>
</evidence>
<keyword evidence="1" id="KW-0812">Transmembrane</keyword>
<name>A0ABS8PAE3_9PSEU</name>
<evidence type="ECO:0000256" key="1">
    <source>
        <dbReference type="SAM" id="Phobius"/>
    </source>
</evidence>
<feature type="transmembrane region" description="Helical" evidence="1">
    <location>
        <begin position="6"/>
        <end position="23"/>
    </location>
</feature>
<organism evidence="2 3">
    <name type="scientific">Actinomycetospora endophytica</name>
    <dbReference type="NCBI Taxonomy" id="2291215"/>
    <lineage>
        <taxon>Bacteria</taxon>
        <taxon>Bacillati</taxon>
        <taxon>Actinomycetota</taxon>
        <taxon>Actinomycetes</taxon>
        <taxon>Pseudonocardiales</taxon>
        <taxon>Pseudonocardiaceae</taxon>
        <taxon>Actinomycetospora</taxon>
    </lineage>
</organism>
<keyword evidence="1" id="KW-1133">Transmembrane helix</keyword>
<keyword evidence="3" id="KW-1185">Reference proteome</keyword>
<accession>A0ABS8PAE3</accession>
<dbReference type="EMBL" id="JAJNDB010000003">
    <property type="protein sequence ID" value="MCD2195246.1"/>
    <property type="molecule type" value="Genomic_DNA"/>
</dbReference>
<sequence length="96" mass="10042">MSASAAGSLILVLVGVGFLAGAIREWSRRRHDDTPRGRRTTGLVIDLLVGAAAVADGALSVVGEPERVIVWSVGSVALVLAVGLLFVLHHRHPQLS</sequence>
<reference evidence="2 3" key="1">
    <citation type="submission" date="2021-11" db="EMBL/GenBank/DDBJ databases">
        <title>Draft genome sequence of Actinomycetospora sp. SF1 isolated from the rhizosphere soil.</title>
        <authorList>
            <person name="Duangmal K."/>
            <person name="Chantavorakit T."/>
        </authorList>
    </citation>
    <scope>NUCLEOTIDE SEQUENCE [LARGE SCALE GENOMIC DNA]</scope>
    <source>
        <strain evidence="2 3">TBRC 5722</strain>
    </source>
</reference>